<protein>
    <submittedName>
        <fullName evidence="2">Uncharacterized protein</fullName>
    </submittedName>
</protein>
<evidence type="ECO:0000313" key="2">
    <source>
        <dbReference type="EMBL" id="EFX78356.1"/>
    </source>
</evidence>
<dbReference type="EMBL" id="GL732558">
    <property type="protein sequence ID" value="EFX78356.1"/>
    <property type="molecule type" value="Genomic_DNA"/>
</dbReference>
<dbReference type="Pfam" id="PF12796">
    <property type="entry name" value="Ank_2"/>
    <property type="match status" value="1"/>
</dbReference>
<dbReference type="PROSITE" id="PS50088">
    <property type="entry name" value="ANK_REPEAT"/>
    <property type="match status" value="1"/>
</dbReference>
<accession>E9GQE1</accession>
<gene>
    <name evidence="2" type="ORF">DAPPUDRAFT_246394</name>
</gene>
<dbReference type="Gene3D" id="1.25.40.20">
    <property type="entry name" value="Ankyrin repeat-containing domain"/>
    <property type="match status" value="1"/>
</dbReference>
<feature type="repeat" description="ANK" evidence="1">
    <location>
        <begin position="63"/>
        <end position="99"/>
    </location>
</feature>
<dbReference type="HOGENOM" id="CLU_2160904_0_0_1"/>
<proteinExistence type="predicted"/>
<dbReference type="Proteomes" id="UP000000305">
    <property type="component" value="Unassembled WGS sequence"/>
</dbReference>
<organism evidence="2 3">
    <name type="scientific">Daphnia pulex</name>
    <name type="common">Water flea</name>
    <dbReference type="NCBI Taxonomy" id="6669"/>
    <lineage>
        <taxon>Eukaryota</taxon>
        <taxon>Metazoa</taxon>
        <taxon>Ecdysozoa</taxon>
        <taxon>Arthropoda</taxon>
        <taxon>Crustacea</taxon>
        <taxon>Branchiopoda</taxon>
        <taxon>Diplostraca</taxon>
        <taxon>Cladocera</taxon>
        <taxon>Anomopoda</taxon>
        <taxon>Daphniidae</taxon>
        <taxon>Daphnia</taxon>
    </lineage>
</organism>
<name>E9GQE1_DAPPU</name>
<keyword evidence="1" id="KW-0040">ANK repeat</keyword>
<dbReference type="AlphaFoldDB" id="E9GQE1"/>
<evidence type="ECO:0000313" key="3">
    <source>
        <dbReference type="Proteomes" id="UP000000305"/>
    </source>
</evidence>
<evidence type="ECO:0000256" key="1">
    <source>
        <dbReference type="PROSITE-ProRule" id="PRU00023"/>
    </source>
</evidence>
<sequence>MLKREHFDRLSSRDIVIQLKSIKEKLAEKEWELRQLCKERHVNLNKFKSLIQFGIDINSKDNYGQNALHLLCANNSSNKLIDAIKLLIQLGINVQEKDQYGDDAINSMTTN</sequence>
<dbReference type="InterPro" id="IPR002110">
    <property type="entry name" value="Ankyrin_rpt"/>
</dbReference>
<dbReference type="InParanoid" id="E9GQE1"/>
<dbReference type="OrthoDB" id="426293at2759"/>
<reference evidence="2 3" key="1">
    <citation type="journal article" date="2011" name="Science">
        <title>The ecoresponsive genome of Daphnia pulex.</title>
        <authorList>
            <person name="Colbourne J.K."/>
            <person name="Pfrender M.E."/>
            <person name="Gilbert D."/>
            <person name="Thomas W.K."/>
            <person name="Tucker A."/>
            <person name="Oakley T.H."/>
            <person name="Tokishita S."/>
            <person name="Aerts A."/>
            <person name="Arnold G.J."/>
            <person name="Basu M.K."/>
            <person name="Bauer D.J."/>
            <person name="Caceres C.E."/>
            <person name="Carmel L."/>
            <person name="Casola C."/>
            <person name="Choi J.H."/>
            <person name="Detter J.C."/>
            <person name="Dong Q."/>
            <person name="Dusheyko S."/>
            <person name="Eads B.D."/>
            <person name="Frohlich T."/>
            <person name="Geiler-Samerotte K.A."/>
            <person name="Gerlach D."/>
            <person name="Hatcher P."/>
            <person name="Jogdeo S."/>
            <person name="Krijgsveld J."/>
            <person name="Kriventseva E.V."/>
            <person name="Kultz D."/>
            <person name="Laforsch C."/>
            <person name="Lindquist E."/>
            <person name="Lopez J."/>
            <person name="Manak J.R."/>
            <person name="Muller J."/>
            <person name="Pangilinan J."/>
            <person name="Patwardhan R.P."/>
            <person name="Pitluck S."/>
            <person name="Pritham E.J."/>
            <person name="Rechtsteiner A."/>
            <person name="Rho M."/>
            <person name="Rogozin I.B."/>
            <person name="Sakarya O."/>
            <person name="Salamov A."/>
            <person name="Schaack S."/>
            <person name="Shapiro H."/>
            <person name="Shiga Y."/>
            <person name="Skalitzky C."/>
            <person name="Smith Z."/>
            <person name="Souvorov A."/>
            <person name="Sung W."/>
            <person name="Tang Z."/>
            <person name="Tsuchiya D."/>
            <person name="Tu H."/>
            <person name="Vos H."/>
            <person name="Wang M."/>
            <person name="Wolf Y.I."/>
            <person name="Yamagata H."/>
            <person name="Yamada T."/>
            <person name="Ye Y."/>
            <person name="Shaw J.R."/>
            <person name="Andrews J."/>
            <person name="Crease T.J."/>
            <person name="Tang H."/>
            <person name="Lucas S.M."/>
            <person name="Robertson H.M."/>
            <person name="Bork P."/>
            <person name="Koonin E.V."/>
            <person name="Zdobnov E.M."/>
            <person name="Grigoriev I.V."/>
            <person name="Lynch M."/>
            <person name="Boore J.L."/>
        </authorList>
    </citation>
    <scope>NUCLEOTIDE SEQUENCE [LARGE SCALE GENOMIC DNA]</scope>
</reference>
<dbReference type="SUPFAM" id="SSF48403">
    <property type="entry name" value="Ankyrin repeat"/>
    <property type="match status" value="1"/>
</dbReference>
<dbReference type="InterPro" id="IPR036770">
    <property type="entry name" value="Ankyrin_rpt-contain_sf"/>
</dbReference>
<dbReference type="KEGG" id="dpx:DAPPUDRAFT_246394"/>
<keyword evidence="3" id="KW-1185">Reference proteome</keyword>